<keyword evidence="3" id="KW-1185">Reference proteome</keyword>
<gene>
    <name evidence="2" type="ORF">KEM09_12455</name>
</gene>
<dbReference type="RefSeq" id="WP_212228729.1">
    <property type="nucleotide sequence ID" value="NZ_JAGUCN010000013.1"/>
</dbReference>
<sequence>MEKIFSTLSKLIPIIGGCVYLLGFIVYQSFLNKHGFSDKSLLNFQYLSTGILFCFIYIPVILAIVSERYLTIKMNYSKLKSMFFSLFIILIHTSTLGYILFDFAFNDNAIYLALFILLVLIEIYFENTSKKAGKILTYILLLSYALFVIYKTEQLGLILGSFMLLWLLIGRSLEKFNDKESISIMAILLTSFFLVGISYLFGVKVLEKIPSYYGGAQAPYSTLVIKEQYNTQITKISEDIINEYQIDSVQIVHQNQNFLYLSIKDSICITIPKEIIIAQINIKQDK</sequence>
<organism evidence="2 3">
    <name type="scientific">Carboxylicivirga mesophila</name>
    <dbReference type="NCBI Taxonomy" id="1166478"/>
    <lineage>
        <taxon>Bacteria</taxon>
        <taxon>Pseudomonadati</taxon>
        <taxon>Bacteroidota</taxon>
        <taxon>Bacteroidia</taxon>
        <taxon>Marinilabiliales</taxon>
        <taxon>Marinilabiliaceae</taxon>
        <taxon>Carboxylicivirga</taxon>
    </lineage>
</organism>
<keyword evidence="1" id="KW-0472">Membrane</keyword>
<reference evidence="2 3" key="1">
    <citation type="journal article" date="2014" name="Int. J. Syst. Evol. Microbiol.">
        <title>Carboxylicivirga gen. nov. in the family Marinilabiliaceae with two novel species, Carboxylicivirga mesophila sp. nov. and Carboxylicivirga taeanensis sp. nov., and reclassification of Cytophaga fermentans as Saccharicrinis fermentans gen. nov., comb. nov.</title>
        <authorList>
            <person name="Yang S.H."/>
            <person name="Seo H.S."/>
            <person name="Woo J.H."/>
            <person name="Oh H.M."/>
            <person name="Jang H."/>
            <person name="Lee J.H."/>
            <person name="Kim S.J."/>
            <person name="Kwon K.K."/>
        </authorList>
    </citation>
    <scope>NUCLEOTIDE SEQUENCE [LARGE SCALE GENOMIC DNA]</scope>
    <source>
        <strain evidence="2 3">JCM 18290</strain>
    </source>
</reference>
<evidence type="ECO:0000256" key="1">
    <source>
        <dbReference type="SAM" id="Phobius"/>
    </source>
</evidence>
<evidence type="ECO:0000313" key="3">
    <source>
        <dbReference type="Proteomes" id="UP000721861"/>
    </source>
</evidence>
<feature type="transmembrane region" description="Helical" evidence="1">
    <location>
        <begin position="12"/>
        <end position="30"/>
    </location>
</feature>
<keyword evidence="1" id="KW-1133">Transmembrane helix</keyword>
<accession>A0ABS5KCG4</accession>
<evidence type="ECO:0000313" key="2">
    <source>
        <dbReference type="EMBL" id="MBS2212221.1"/>
    </source>
</evidence>
<feature type="transmembrane region" description="Helical" evidence="1">
    <location>
        <begin position="156"/>
        <end position="173"/>
    </location>
</feature>
<feature type="transmembrane region" description="Helical" evidence="1">
    <location>
        <begin position="109"/>
        <end position="125"/>
    </location>
</feature>
<dbReference type="Proteomes" id="UP000721861">
    <property type="component" value="Unassembled WGS sequence"/>
</dbReference>
<proteinExistence type="predicted"/>
<feature type="transmembrane region" description="Helical" evidence="1">
    <location>
        <begin position="182"/>
        <end position="201"/>
    </location>
</feature>
<comment type="caution">
    <text evidence="2">The sequence shown here is derived from an EMBL/GenBank/DDBJ whole genome shotgun (WGS) entry which is preliminary data.</text>
</comment>
<protein>
    <submittedName>
        <fullName evidence="2">Uncharacterized protein</fullName>
    </submittedName>
</protein>
<name>A0ABS5KCG4_9BACT</name>
<feature type="transmembrane region" description="Helical" evidence="1">
    <location>
        <begin position="82"/>
        <end position="103"/>
    </location>
</feature>
<feature type="transmembrane region" description="Helical" evidence="1">
    <location>
        <begin position="50"/>
        <end position="70"/>
    </location>
</feature>
<dbReference type="EMBL" id="JAGUCN010000013">
    <property type="protein sequence ID" value="MBS2212221.1"/>
    <property type="molecule type" value="Genomic_DNA"/>
</dbReference>
<keyword evidence="1" id="KW-0812">Transmembrane</keyword>